<feature type="domain" description="EF-hand" evidence="15">
    <location>
        <begin position="215"/>
        <end position="250"/>
    </location>
</feature>
<dbReference type="SUPFAM" id="SSF47473">
    <property type="entry name" value="EF-hand"/>
    <property type="match status" value="1"/>
</dbReference>
<evidence type="ECO:0000256" key="3">
    <source>
        <dbReference type="ARBA" id="ARBA00022559"/>
    </source>
</evidence>
<evidence type="ECO:0000256" key="5">
    <source>
        <dbReference type="ARBA" id="ARBA00022692"/>
    </source>
</evidence>
<dbReference type="AlphaFoldDB" id="A0A0K9NIF0"/>
<proteinExistence type="inferred from homology"/>
<evidence type="ECO:0000256" key="1">
    <source>
        <dbReference type="ARBA" id="ARBA00004141"/>
    </source>
</evidence>
<sequence length="781" mass="88677">MQSSGMLMERCRRNDQRRWMSDSGIDLQELGYMSQTDGRISRIVLPGDDGVDAHLIDLTLEPHDDADEEGVTNCSSTAPTSSIGIQIGSSSTSPSLSPGRSEDMSARDRRKAQARLERTRSGAERALQGLRFISITTECVDSSQEMWSTVENSFDVLSHDGLLSRDDFGECIGMVETKEFAKGVFDALVRRRKQNVERINKEELYDFWIQITDQSFDARLQIFFDMVDTNVDGRITRDEVQQLIELSASANNLSKLKEQAAEYASLIMEELDPENLGYIEIWQLEALLLQRDRYMNNSRSLSTRVRKRIVGGTSGGLIRAIRSFSRSVVIDNWQRLWVVMLWIAAMVGVFVWKFIQYRRHSAFHVMGYCLPTAKAAAETLKLNMAIILFPVCRNTITWLRSTAIRLVVPFDDNINFHKIIATAITGGVILHAGNHLTCDFPRIVDASPTEYISVSRELGEHKPTLMKLMTGIEGMTGITMVVLMAIAFTLATSGFRKNGVKLPYHLNKLTGFNAFWYSHHLLAIVYVLLIFHGYYVILVHKWYKKTTWMYIAVPLLLYLGERSLRSLRSESYTVKILKVSILPGDMLTMVMTKPHGFRYRSGQYVFLKCRSISPFEWHPFSITSAPGDEHLSVHIRTIGDWTQQLRRVFTEKPNFPNSGNTMQQKSLPRLLIDGPYGAPAQNYSNYDVLLLVGLGIGATPFISILRDLVNNTKIAEYQSDSNTDISRSDDILNYISNGSSTKRRAQRASNAYFYWVTRNPNSLDWFKGVMNQVAEIDQKVN</sequence>
<dbReference type="Pfam" id="PF08414">
    <property type="entry name" value="NADPH_Ox"/>
    <property type="match status" value="1"/>
</dbReference>
<evidence type="ECO:0000256" key="9">
    <source>
        <dbReference type="ARBA" id="ARBA00022857"/>
    </source>
</evidence>
<dbReference type="CDD" id="cd06186">
    <property type="entry name" value="NOX_Duox_like_FAD_NADP"/>
    <property type="match status" value="1"/>
</dbReference>
<dbReference type="SFLD" id="SFLDG01169">
    <property type="entry name" value="NADPH_oxidase_subgroup_(NOX)"/>
    <property type="match status" value="1"/>
</dbReference>
<feature type="transmembrane region" description="Helical" evidence="14">
    <location>
        <begin position="515"/>
        <end position="539"/>
    </location>
</feature>
<dbReference type="PROSITE" id="PS51384">
    <property type="entry name" value="FAD_FR"/>
    <property type="match status" value="1"/>
</dbReference>
<dbReference type="Proteomes" id="UP000036987">
    <property type="component" value="Unassembled WGS sequence"/>
</dbReference>
<comment type="caution">
    <text evidence="17">The sequence shown here is derived from an EMBL/GenBank/DDBJ whole genome shotgun (WGS) entry which is preliminary data.</text>
</comment>
<evidence type="ECO:0000256" key="8">
    <source>
        <dbReference type="ARBA" id="ARBA00022837"/>
    </source>
</evidence>
<dbReference type="PANTHER" id="PTHR11972">
    <property type="entry name" value="NADPH OXIDASE"/>
    <property type="match status" value="1"/>
</dbReference>
<evidence type="ECO:0000256" key="11">
    <source>
        <dbReference type="ARBA" id="ARBA00023002"/>
    </source>
</evidence>
<gene>
    <name evidence="17" type="ORF">ZOSMA_93G00050</name>
</gene>
<dbReference type="InterPro" id="IPR017938">
    <property type="entry name" value="Riboflavin_synthase-like_b-brl"/>
</dbReference>
<evidence type="ECO:0000313" key="18">
    <source>
        <dbReference type="Proteomes" id="UP000036987"/>
    </source>
</evidence>
<keyword evidence="5 14" id="KW-0812">Transmembrane</keyword>
<dbReference type="InterPro" id="IPR011992">
    <property type="entry name" value="EF-hand-dom_pair"/>
</dbReference>
<organism evidence="17 18">
    <name type="scientific">Zostera marina</name>
    <name type="common">Eelgrass</name>
    <dbReference type="NCBI Taxonomy" id="29655"/>
    <lineage>
        <taxon>Eukaryota</taxon>
        <taxon>Viridiplantae</taxon>
        <taxon>Streptophyta</taxon>
        <taxon>Embryophyta</taxon>
        <taxon>Tracheophyta</taxon>
        <taxon>Spermatophyta</taxon>
        <taxon>Magnoliopsida</taxon>
        <taxon>Liliopsida</taxon>
        <taxon>Zosteraceae</taxon>
        <taxon>Zostera</taxon>
    </lineage>
</organism>
<feature type="transmembrane region" description="Helical" evidence="14">
    <location>
        <begin position="475"/>
        <end position="495"/>
    </location>
</feature>
<dbReference type="InterPro" id="IPR050369">
    <property type="entry name" value="RBOH/FRE"/>
</dbReference>
<keyword evidence="3" id="KW-0575">Peroxidase</keyword>
<evidence type="ECO:0000256" key="14">
    <source>
        <dbReference type="SAM" id="Phobius"/>
    </source>
</evidence>
<dbReference type="InterPro" id="IPR002048">
    <property type="entry name" value="EF_hand_dom"/>
</dbReference>
<keyword evidence="12 14" id="KW-0472">Membrane</keyword>
<evidence type="ECO:0000256" key="10">
    <source>
        <dbReference type="ARBA" id="ARBA00022989"/>
    </source>
</evidence>
<protein>
    <submittedName>
        <fullName evidence="17">Uncharacterized protein</fullName>
    </submittedName>
</protein>
<feature type="region of interest" description="Disordered" evidence="13">
    <location>
        <begin position="62"/>
        <end position="120"/>
    </location>
</feature>
<keyword evidence="7" id="KW-0274">FAD</keyword>
<dbReference type="InterPro" id="IPR013130">
    <property type="entry name" value="Fe3_Rdtase_TM_dom"/>
</dbReference>
<dbReference type="InterPro" id="IPR013112">
    <property type="entry name" value="FAD-bd_8"/>
</dbReference>
<evidence type="ECO:0000256" key="6">
    <source>
        <dbReference type="ARBA" id="ARBA00022723"/>
    </source>
</evidence>
<dbReference type="FunFam" id="1.10.238.10:FF:000049">
    <property type="entry name" value="Respiratory burst oxidase homolog A"/>
    <property type="match status" value="1"/>
</dbReference>
<dbReference type="FunFam" id="2.40.30.10:FF:000019">
    <property type="entry name" value="Respiratory burst oxidase homolog A"/>
    <property type="match status" value="1"/>
</dbReference>
<dbReference type="GO" id="GO:0005509">
    <property type="term" value="F:calcium ion binding"/>
    <property type="evidence" value="ECO:0007669"/>
    <property type="project" value="InterPro"/>
</dbReference>
<dbReference type="InterPro" id="IPR013623">
    <property type="entry name" value="NADPH_Ox"/>
</dbReference>
<name>A0A0K9NIF0_ZOSMR</name>
<dbReference type="EMBL" id="LFYR01002156">
    <property type="protein sequence ID" value="KMZ56541.1"/>
    <property type="molecule type" value="Genomic_DNA"/>
</dbReference>
<accession>A0A0K9NIF0</accession>
<dbReference type="SUPFAM" id="SSF52343">
    <property type="entry name" value="Ferredoxin reductase-like, C-terminal NADP-linked domain"/>
    <property type="match status" value="1"/>
</dbReference>
<dbReference type="GO" id="GO:0005886">
    <property type="term" value="C:plasma membrane"/>
    <property type="evidence" value="ECO:0000318"/>
    <property type="project" value="GO_Central"/>
</dbReference>
<evidence type="ECO:0000256" key="2">
    <source>
        <dbReference type="ARBA" id="ARBA00007975"/>
    </source>
</evidence>
<evidence type="ECO:0000259" key="16">
    <source>
        <dbReference type="PROSITE" id="PS51384"/>
    </source>
</evidence>
<keyword evidence="6" id="KW-0479">Metal-binding</keyword>
<dbReference type="OrthoDB" id="167398at2759"/>
<dbReference type="InterPro" id="IPR000778">
    <property type="entry name" value="Cyt_b245_heavy_chain"/>
</dbReference>
<evidence type="ECO:0000256" key="12">
    <source>
        <dbReference type="ARBA" id="ARBA00023136"/>
    </source>
</evidence>
<evidence type="ECO:0000259" key="15">
    <source>
        <dbReference type="PROSITE" id="PS50222"/>
    </source>
</evidence>
<dbReference type="Gene3D" id="2.40.30.10">
    <property type="entry name" value="Translation factors"/>
    <property type="match status" value="1"/>
</dbReference>
<evidence type="ECO:0000256" key="13">
    <source>
        <dbReference type="SAM" id="MobiDB-lite"/>
    </source>
</evidence>
<dbReference type="Gene3D" id="3.40.50.80">
    <property type="entry name" value="Nucleotide-binding domain of ferredoxin-NADP reductase (FNR) module"/>
    <property type="match status" value="1"/>
</dbReference>
<comment type="subcellular location">
    <subcellularLocation>
        <location evidence="1">Membrane</location>
        <topology evidence="1">Multi-pass membrane protein</topology>
    </subcellularLocation>
</comment>
<feature type="transmembrane region" description="Helical" evidence="14">
    <location>
        <begin position="336"/>
        <end position="355"/>
    </location>
</feature>
<keyword evidence="4" id="KW-0285">Flavoprotein</keyword>
<evidence type="ECO:0000256" key="7">
    <source>
        <dbReference type="ARBA" id="ARBA00022827"/>
    </source>
</evidence>
<dbReference type="Pfam" id="PF08022">
    <property type="entry name" value="FAD_binding_8"/>
    <property type="match status" value="1"/>
</dbReference>
<feature type="domain" description="FAD-binding FR-type" evidence="16">
    <location>
        <begin position="569"/>
        <end position="682"/>
    </location>
</feature>
<dbReference type="STRING" id="29655.A0A0K9NIF0"/>
<comment type="similarity">
    <text evidence="2">Belongs to the RBOH (TC 5.B.1.3) family.</text>
</comment>
<reference evidence="18" key="1">
    <citation type="journal article" date="2016" name="Nature">
        <title>The genome of the seagrass Zostera marina reveals angiosperm adaptation to the sea.</title>
        <authorList>
            <person name="Olsen J.L."/>
            <person name="Rouze P."/>
            <person name="Verhelst B."/>
            <person name="Lin Y.-C."/>
            <person name="Bayer T."/>
            <person name="Collen J."/>
            <person name="Dattolo E."/>
            <person name="De Paoli E."/>
            <person name="Dittami S."/>
            <person name="Maumus F."/>
            <person name="Michel G."/>
            <person name="Kersting A."/>
            <person name="Lauritano C."/>
            <person name="Lohaus R."/>
            <person name="Toepel M."/>
            <person name="Tonon T."/>
            <person name="Vanneste K."/>
            <person name="Amirebrahimi M."/>
            <person name="Brakel J."/>
            <person name="Bostroem C."/>
            <person name="Chovatia M."/>
            <person name="Grimwood J."/>
            <person name="Jenkins J.W."/>
            <person name="Jueterbock A."/>
            <person name="Mraz A."/>
            <person name="Stam W.T."/>
            <person name="Tice H."/>
            <person name="Bornberg-Bauer E."/>
            <person name="Green P.J."/>
            <person name="Pearson G.A."/>
            <person name="Procaccini G."/>
            <person name="Duarte C.M."/>
            <person name="Schmutz J."/>
            <person name="Reusch T.B.H."/>
            <person name="Van de Peer Y."/>
        </authorList>
    </citation>
    <scope>NUCLEOTIDE SEQUENCE [LARGE SCALE GENOMIC DNA]</scope>
    <source>
        <strain evidence="18">cv. Finnish</strain>
    </source>
</reference>
<dbReference type="PROSITE" id="PS50222">
    <property type="entry name" value="EF_HAND_2"/>
    <property type="match status" value="1"/>
</dbReference>
<dbReference type="InterPro" id="IPR017927">
    <property type="entry name" value="FAD-bd_FR_type"/>
</dbReference>
<dbReference type="Pfam" id="PF08030">
    <property type="entry name" value="NAD_binding_6"/>
    <property type="match status" value="1"/>
</dbReference>
<keyword evidence="11" id="KW-0560">Oxidoreductase</keyword>
<dbReference type="SUPFAM" id="SSF63380">
    <property type="entry name" value="Riboflavin synthase domain-like"/>
    <property type="match status" value="1"/>
</dbReference>
<dbReference type="PeroxiBase" id="14317">
    <property type="entry name" value="ZmaRboh03"/>
</dbReference>
<dbReference type="InterPro" id="IPR013121">
    <property type="entry name" value="Fe_red_NAD-bd_6"/>
</dbReference>
<evidence type="ECO:0000313" key="17">
    <source>
        <dbReference type="EMBL" id="KMZ56541.1"/>
    </source>
</evidence>
<feature type="compositionally biased region" description="Low complexity" evidence="13">
    <location>
        <begin position="79"/>
        <end position="99"/>
    </location>
</feature>
<dbReference type="PRINTS" id="PR00466">
    <property type="entry name" value="GP91PHOX"/>
</dbReference>
<dbReference type="GO" id="GO:0004601">
    <property type="term" value="F:peroxidase activity"/>
    <property type="evidence" value="ECO:0007669"/>
    <property type="project" value="UniProtKB-KW"/>
</dbReference>
<keyword evidence="8" id="KW-0106">Calcium</keyword>
<dbReference type="OMA" id="IGRAKFG"/>
<evidence type="ECO:0000256" key="4">
    <source>
        <dbReference type="ARBA" id="ARBA00022630"/>
    </source>
</evidence>
<keyword evidence="10 14" id="KW-1133">Transmembrane helix</keyword>
<keyword evidence="18" id="KW-1185">Reference proteome</keyword>
<keyword evidence="9" id="KW-0521">NADP</keyword>
<dbReference type="Gene3D" id="1.10.238.10">
    <property type="entry name" value="EF-hand"/>
    <property type="match status" value="1"/>
</dbReference>
<dbReference type="InterPro" id="IPR039261">
    <property type="entry name" value="FNR_nucleotide-bd"/>
</dbReference>
<dbReference type="Pfam" id="PF01794">
    <property type="entry name" value="Ferric_reduct"/>
    <property type="match status" value="1"/>
</dbReference>
<dbReference type="GO" id="GO:0016174">
    <property type="term" value="F:NAD(P)H oxidase H2O2-forming activity"/>
    <property type="evidence" value="ECO:0000318"/>
    <property type="project" value="GO_Central"/>
</dbReference>
<dbReference type="PANTHER" id="PTHR11972:SF44">
    <property type="entry name" value="RESPIRATORY BURST OXIDASE HOMOLOG PROTEIN E"/>
    <property type="match status" value="1"/>
</dbReference>